<keyword evidence="3" id="KW-1185">Reference proteome</keyword>
<dbReference type="RefSeq" id="WP_378243178.1">
    <property type="nucleotide sequence ID" value="NZ_JBHRWK010000059.1"/>
</dbReference>
<feature type="compositionally biased region" description="Acidic residues" evidence="1">
    <location>
        <begin position="20"/>
        <end position="29"/>
    </location>
</feature>
<feature type="region of interest" description="Disordered" evidence="1">
    <location>
        <begin position="1"/>
        <end position="35"/>
    </location>
</feature>
<gene>
    <name evidence="2" type="ORF">ACFOSH_31725</name>
</gene>
<name>A0ABV7P4L5_9PSEU</name>
<organism evidence="2 3">
    <name type="scientific">Amycolatopsis speibonae</name>
    <dbReference type="NCBI Taxonomy" id="1450224"/>
    <lineage>
        <taxon>Bacteria</taxon>
        <taxon>Bacillati</taxon>
        <taxon>Actinomycetota</taxon>
        <taxon>Actinomycetes</taxon>
        <taxon>Pseudonocardiales</taxon>
        <taxon>Pseudonocardiaceae</taxon>
        <taxon>Amycolatopsis</taxon>
    </lineage>
</organism>
<dbReference type="EMBL" id="JBHRWK010000059">
    <property type="protein sequence ID" value="MFC3454029.1"/>
    <property type="molecule type" value="Genomic_DNA"/>
</dbReference>
<evidence type="ECO:0000313" key="3">
    <source>
        <dbReference type="Proteomes" id="UP001595645"/>
    </source>
</evidence>
<sequence length="53" mass="5894">MTVLGDLADPCHYDRHPSDMDETTSDDTLDCSSSNGGRWSDLMAQIDYLIEEA</sequence>
<protein>
    <submittedName>
        <fullName evidence="2">Uncharacterized protein</fullName>
    </submittedName>
</protein>
<comment type="caution">
    <text evidence="2">The sequence shown here is derived from an EMBL/GenBank/DDBJ whole genome shotgun (WGS) entry which is preliminary data.</text>
</comment>
<accession>A0ABV7P4L5</accession>
<reference evidence="3" key="1">
    <citation type="journal article" date="2019" name="Int. J. Syst. Evol. Microbiol.">
        <title>The Global Catalogue of Microorganisms (GCM) 10K type strain sequencing project: providing services to taxonomists for standard genome sequencing and annotation.</title>
        <authorList>
            <consortium name="The Broad Institute Genomics Platform"/>
            <consortium name="The Broad Institute Genome Sequencing Center for Infectious Disease"/>
            <person name="Wu L."/>
            <person name="Ma J."/>
        </authorList>
    </citation>
    <scope>NUCLEOTIDE SEQUENCE [LARGE SCALE GENOMIC DNA]</scope>
    <source>
        <strain evidence="3">CGMCC 4.7676</strain>
    </source>
</reference>
<dbReference type="Proteomes" id="UP001595645">
    <property type="component" value="Unassembled WGS sequence"/>
</dbReference>
<evidence type="ECO:0000256" key="1">
    <source>
        <dbReference type="SAM" id="MobiDB-lite"/>
    </source>
</evidence>
<evidence type="ECO:0000313" key="2">
    <source>
        <dbReference type="EMBL" id="MFC3454029.1"/>
    </source>
</evidence>
<proteinExistence type="predicted"/>
<feature type="compositionally biased region" description="Basic and acidic residues" evidence="1">
    <location>
        <begin position="9"/>
        <end position="19"/>
    </location>
</feature>